<name>A0A2N8ZK05_9VIBR</name>
<gene>
    <name evidence="1" type="ORF">VTAP4600_B0616</name>
</gene>
<accession>A0A2N8ZK05</accession>
<evidence type="ECO:0000313" key="2">
    <source>
        <dbReference type="Proteomes" id="UP000235828"/>
    </source>
</evidence>
<dbReference type="Proteomes" id="UP000235828">
    <property type="component" value="Chromosome B"/>
</dbReference>
<dbReference type="GO" id="GO:0016740">
    <property type="term" value="F:transferase activity"/>
    <property type="evidence" value="ECO:0007669"/>
    <property type="project" value="UniProtKB-KW"/>
</dbReference>
<reference evidence="1 2" key="1">
    <citation type="submission" date="2017-10" db="EMBL/GenBank/DDBJ databases">
        <authorList>
            <person name="Banno H."/>
            <person name="Chua N.-H."/>
        </authorList>
    </citation>
    <scope>NUCLEOTIDE SEQUENCE [LARGE SCALE GENOMIC DNA]</scope>
    <source>
        <strain evidence="1">Vibrio tapetis CECT4600</strain>
    </source>
</reference>
<sequence>MCLDAEHIWLDIYDDNCRAIHIYEKFGFKVFNTEIQDNRTVLFYEKSL</sequence>
<protein>
    <submittedName>
        <fullName evidence="1">Histone acetyltransferase HPA2-like acetyltransferase</fullName>
    </submittedName>
</protein>
<dbReference type="SUPFAM" id="SSF55729">
    <property type="entry name" value="Acyl-CoA N-acyltransferases (Nat)"/>
    <property type="match status" value="1"/>
</dbReference>
<dbReference type="AlphaFoldDB" id="A0A2N8ZK05"/>
<dbReference type="Gene3D" id="3.40.630.30">
    <property type="match status" value="1"/>
</dbReference>
<keyword evidence="2" id="KW-1185">Reference proteome</keyword>
<proteinExistence type="predicted"/>
<keyword evidence="1" id="KW-0808">Transferase</keyword>
<dbReference type="InterPro" id="IPR016181">
    <property type="entry name" value="Acyl_CoA_acyltransferase"/>
</dbReference>
<evidence type="ECO:0000313" key="1">
    <source>
        <dbReference type="EMBL" id="SON52227.1"/>
    </source>
</evidence>
<dbReference type="EMBL" id="LT960612">
    <property type="protein sequence ID" value="SON52227.1"/>
    <property type="molecule type" value="Genomic_DNA"/>
</dbReference>
<organism evidence="1 2">
    <name type="scientific">Vibrio tapetis subsp. tapetis</name>
    <dbReference type="NCBI Taxonomy" id="1671868"/>
    <lineage>
        <taxon>Bacteria</taxon>
        <taxon>Pseudomonadati</taxon>
        <taxon>Pseudomonadota</taxon>
        <taxon>Gammaproteobacteria</taxon>
        <taxon>Vibrionales</taxon>
        <taxon>Vibrionaceae</taxon>
        <taxon>Vibrio</taxon>
    </lineage>
</organism>
<dbReference type="KEGG" id="vta:B0616"/>